<dbReference type="SMART" id="SM00354">
    <property type="entry name" value="HTH_LACI"/>
    <property type="match status" value="1"/>
</dbReference>
<dbReference type="AlphaFoldDB" id="A0A1I5TIZ5"/>
<dbReference type="Pfam" id="PF00532">
    <property type="entry name" value="Peripla_BP_1"/>
    <property type="match status" value="1"/>
</dbReference>
<organism evidence="5 6">
    <name type="scientific">Caldicoprobacter faecalis</name>
    <dbReference type="NCBI Taxonomy" id="937334"/>
    <lineage>
        <taxon>Bacteria</taxon>
        <taxon>Bacillati</taxon>
        <taxon>Bacillota</taxon>
        <taxon>Clostridia</taxon>
        <taxon>Caldicoprobacterales</taxon>
        <taxon>Caldicoprobacteraceae</taxon>
        <taxon>Caldicoprobacter</taxon>
    </lineage>
</organism>
<dbReference type="InterPro" id="IPR028082">
    <property type="entry name" value="Peripla_BP_I"/>
</dbReference>
<dbReference type="GO" id="GO:0003700">
    <property type="term" value="F:DNA-binding transcription factor activity"/>
    <property type="evidence" value="ECO:0007669"/>
    <property type="project" value="TreeGrafter"/>
</dbReference>
<dbReference type="PROSITE" id="PS00356">
    <property type="entry name" value="HTH_LACI_1"/>
    <property type="match status" value="1"/>
</dbReference>
<gene>
    <name evidence="5" type="ORF">SAMN05444406_104133</name>
</gene>
<dbReference type="Pfam" id="PF00356">
    <property type="entry name" value="LacI"/>
    <property type="match status" value="1"/>
</dbReference>
<dbReference type="InterPro" id="IPR010982">
    <property type="entry name" value="Lambda_DNA-bd_dom_sf"/>
</dbReference>
<proteinExistence type="predicted"/>
<dbReference type="InterPro" id="IPR001761">
    <property type="entry name" value="Peripla_BP/Lac1_sug-bd_dom"/>
</dbReference>
<evidence type="ECO:0000256" key="2">
    <source>
        <dbReference type="ARBA" id="ARBA00023125"/>
    </source>
</evidence>
<keyword evidence="6" id="KW-1185">Reference proteome</keyword>
<dbReference type="EMBL" id="FOXR01000004">
    <property type="protein sequence ID" value="SFP82627.1"/>
    <property type="molecule type" value="Genomic_DNA"/>
</dbReference>
<dbReference type="Gene3D" id="1.10.260.40">
    <property type="entry name" value="lambda repressor-like DNA-binding domains"/>
    <property type="match status" value="1"/>
</dbReference>
<dbReference type="Gene3D" id="3.40.50.2300">
    <property type="match status" value="2"/>
</dbReference>
<protein>
    <submittedName>
        <fullName evidence="5">Transcriptional regulator, LacI family</fullName>
    </submittedName>
</protein>
<dbReference type="PROSITE" id="PS50932">
    <property type="entry name" value="HTH_LACI_2"/>
    <property type="match status" value="1"/>
</dbReference>
<dbReference type="CDD" id="cd06267">
    <property type="entry name" value="PBP1_LacI_sugar_binding-like"/>
    <property type="match status" value="1"/>
</dbReference>
<evidence type="ECO:0000313" key="5">
    <source>
        <dbReference type="EMBL" id="SFP82627.1"/>
    </source>
</evidence>
<dbReference type="GO" id="GO:0000976">
    <property type="term" value="F:transcription cis-regulatory region binding"/>
    <property type="evidence" value="ECO:0007669"/>
    <property type="project" value="TreeGrafter"/>
</dbReference>
<evidence type="ECO:0000256" key="1">
    <source>
        <dbReference type="ARBA" id="ARBA00023015"/>
    </source>
</evidence>
<keyword evidence="2" id="KW-0238">DNA-binding</keyword>
<dbReference type="SUPFAM" id="SSF47413">
    <property type="entry name" value="lambda repressor-like DNA-binding domains"/>
    <property type="match status" value="1"/>
</dbReference>
<feature type="domain" description="HTH lacI-type" evidence="4">
    <location>
        <begin position="55"/>
        <end position="110"/>
    </location>
</feature>
<dbReference type="CDD" id="cd01392">
    <property type="entry name" value="HTH_LacI"/>
    <property type="match status" value="1"/>
</dbReference>
<dbReference type="InterPro" id="IPR000843">
    <property type="entry name" value="HTH_LacI"/>
</dbReference>
<dbReference type="PANTHER" id="PTHR30146:SF109">
    <property type="entry name" value="HTH-TYPE TRANSCRIPTIONAL REGULATOR GALS"/>
    <property type="match status" value="1"/>
</dbReference>
<sequence length="394" mass="44582">MKCVEYTSYRNRYLKLSAEAEGIRAKASDLRCDAADSSKRPKRRYVEMPRVKDKVTIYDVAKMANVSPATASRVLSGSNYPVKEALRKRVVEAAKKLNYSPNMLARSLKSNTSNDIGVIIPTISNPFYSSVILGIEKEADKRGYNLLLCNTFRDVEKEKRYLQSLYEKQVKGVIISTLGARNIQEYIEKGLEFVLLDQKIDNLECSFISFDCFKGAYMAVEYLIQNGHRKIAFVSSPLTKWTRKETFKGYKAALSDNGIAVEEEYFLIGSHEEEIDEEGFEFKNGKEMADEFIKRKLDATAVLAVNDMTAFGFIQQMYLHGKRVPDDISVIGFDDISFARMFSPPLTTVQYPAYEVGRLAAMLLLDKLSGNNHSNMSVNLHPKLIIRDSVKPLA</sequence>
<dbReference type="SUPFAM" id="SSF53822">
    <property type="entry name" value="Periplasmic binding protein-like I"/>
    <property type="match status" value="1"/>
</dbReference>
<evidence type="ECO:0000256" key="3">
    <source>
        <dbReference type="ARBA" id="ARBA00023163"/>
    </source>
</evidence>
<dbReference type="Proteomes" id="UP000198577">
    <property type="component" value="Unassembled WGS sequence"/>
</dbReference>
<keyword evidence="3" id="KW-0804">Transcription</keyword>
<keyword evidence="1" id="KW-0805">Transcription regulation</keyword>
<name>A0A1I5TIZ5_9FIRM</name>
<evidence type="ECO:0000313" key="6">
    <source>
        <dbReference type="Proteomes" id="UP000198577"/>
    </source>
</evidence>
<evidence type="ECO:0000259" key="4">
    <source>
        <dbReference type="PROSITE" id="PS50932"/>
    </source>
</evidence>
<dbReference type="PANTHER" id="PTHR30146">
    <property type="entry name" value="LACI-RELATED TRANSCRIPTIONAL REPRESSOR"/>
    <property type="match status" value="1"/>
</dbReference>
<accession>A0A1I5TIZ5</accession>
<dbReference type="STRING" id="937334.SAMN05444406_104133"/>
<reference evidence="5 6" key="1">
    <citation type="submission" date="2016-10" db="EMBL/GenBank/DDBJ databases">
        <authorList>
            <person name="de Groot N.N."/>
        </authorList>
    </citation>
    <scope>NUCLEOTIDE SEQUENCE [LARGE SCALE GENOMIC DNA]</scope>
    <source>
        <strain evidence="5 6">DSM 20678</strain>
    </source>
</reference>